<feature type="transmembrane region" description="Helical" evidence="7">
    <location>
        <begin position="386"/>
        <end position="410"/>
    </location>
</feature>
<accession>A0A1N5U6S1</accession>
<gene>
    <name evidence="8" type="ORF">CSP5_0827</name>
</gene>
<evidence type="ECO:0000256" key="5">
    <source>
        <dbReference type="ARBA" id="ARBA00022989"/>
    </source>
</evidence>
<dbReference type="EMBL" id="LT671858">
    <property type="protein sequence ID" value="SIM56492.1"/>
    <property type="molecule type" value="Genomic_DNA"/>
</dbReference>
<name>A0A1N5U6S1_9ARCH</name>
<dbReference type="GO" id="GO:0005886">
    <property type="term" value="C:plasma membrane"/>
    <property type="evidence" value="ECO:0007669"/>
    <property type="project" value="TreeGrafter"/>
</dbReference>
<feature type="transmembrane region" description="Helical" evidence="7">
    <location>
        <begin position="99"/>
        <end position="118"/>
    </location>
</feature>
<evidence type="ECO:0000256" key="1">
    <source>
        <dbReference type="ARBA" id="ARBA00004141"/>
    </source>
</evidence>
<dbReference type="InterPro" id="IPR001248">
    <property type="entry name" value="Pur-cyt_permease"/>
</dbReference>
<protein>
    <submittedName>
        <fullName evidence="8">NCS1 family permease</fullName>
    </submittedName>
</protein>
<feature type="transmembrane region" description="Helical" evidence="7">
    <location>
        <begin position="243"/>
        <end position="267"/>
    </location>
</feature>
<evidence type="ECO:0000313" key="8">
    <source>
        <dbReference type="EMBL" id="SIM56492.1"/>
    </source>
</evidence>
<feature type="transmembrane region" description="Helical" evidence="7">
    <location>
        <begin position="24"/>
        <end position="45"/>
    </location>
</feature>
<organism evidence="8 9">
    <name type="scientific">Cuniculiplasma divulgatum</name>
    <dbReference type="NCBI Taxonomy" id="1673428"/>
    <lineage>
        <taxon>Archaea</taxon>
        <taxon>Methanobacteriati</taxon>
        <taxon>Thermoplasmatota</taxon>
        <taxon>Thermoplasmata</taxon>
        <taxon>Thermoplasmatales</taxon>
        <taxon>Cuniculiplasmataceae</taxon>
        <taxon>Cuniculiplasma</taxon>
    </lineage>
</organism>
<dbReference type="PANTHER" id="PTHR31806">
    <property type="entry name" value="PURINE-CYTOSINE PERMEASE FCY2-RELATED"/>
    <property type="match status" value="1"/>
</dbReference>
<comment type="similarity">
    <text evidence="2">Belongs to the purine-cytosine permease (2.A.39) family.</text>
</comment>
<keyword evidence="6 7" id="KW-0472">Membrane</keyword>
<evidence type="ECO:0000256" key="7">
    <source>
        <dbReference type="SAM" id="Phobius"/>
    </source>
</evidence>
<keyword evidence="4 7" id="KW-0812">Transmembrane</keyword>
<dbReference type="AlphaFoldDB" id="A0A1N5U6S1"/>
<keyword evidence="5 7" id="KW-1133">Transmembrane helix</keyword>
<dbReference type="Pfam" id="PF02133">
    <property type="entry name" value="Transp_cyt_pur"/>
    <property type="match status" value="1"/>
</dbReference>
<feature type="transmembrane region" description="Helical" evidence="7">
    <location>
        <begin position="172"/>
        <end position="190"/>
    </location>
</feature>
<dbReference type="GeneID" id="41588101"/>
<dbReference type="PIRSF" id="PIRSF002744">
    <property type="entry name" value="Pur-cyt_permease"/>
    <property type="match status" value="1"/>
</dbReference>
<feature type="transmembrane region" description="Helical" evidence="7">
    <location>
        <begin position="325"/>
        <end position="345"/>
    </location>
</feature>
<dbReference type="RefSeq" id="WP_148689681.1">
    <property type="nucleotide sequence ID" value="NZ_LT671858.1"/>
</dbReference>
<keyword evidence="3" id="KW-0813">Transport</keyword>
<dbReference type="GO" id="GO:0022857">
    <property type="term" value="F:transmembrane transporter activity"/>
    <property type="evidence" value="ECO:0007669"/>
    <property type="project" value="InterPro"/>
</dbReference>
<feature type="transmembrane region" description="Helical" evidence="7">
    <location>
        <begin position="279"/>
        <end position="305"/>
    </location>
</feature>
<proteinExistence type="inferred from homology"/>
<evidence type="ECO:0000256" key="4">
    <source>
        <dbReference type="ARBA" id="ARBA00022692"/>
    </source>
</evidence>
<reference evidence="8 9" key="1">
    <citation type="submission" date="2016-04" db="EMBL/GenBank/DDBJ databases">
        <authorList>
            <person name="Evans L.H."/>
            <person name="Alamgir A."/>
            <person name="Owens N."/>
            <person name="Weber N.D."/>
            <person name="Virtaneva K."/>
            <person name="Barbian K."/>
            <person name="Babar A."/>
            <person name="Rosenke K."/>
        </authorList>
    </citation>
    <scope>NUCLEOTIDE SEQUENCE [LARGE SCALE GENOMIC DNA]</scope>
    <source>
        <strain evidence="9">S5(T) (JCM 30642 \VKM B-2941)</strain>
    </source>
</reference>
<dbReference type="Proteomes" id="UP000195607">
    <property type="component" value="Chromosome I"/>
</dbReference>
<feature type="transmembrane region" description="Helical" evidence="7">
    <location>
        <begin position="351"/>
        <end position="374"/>
    </location>
</feature>
<evidence type="ECO:0000313" key="9">
    <source>
        <dbReference type="Proteomes" id="UP000195607"/>
    </source>
</evidence>
<feature type="transmembrane region" description="Helical" evidence="7">
    <location>
        <begin position="51"/>
        <end position="78"/>
    </location>
</feature>
<dbReference type="InterPro" id="IPR026030">
    <property type="entry name" value="Pur-cyt_permease_Fcy2/21/22"/>
</dbReference>
<comment type="subcellular location">
    <subcellularLocation>
        <location evidence="1">Membrane</location>
        <topology evidence="1">Multi-pass membrane protein</topology>
    </subcellularLocation>
</comment>
<evidence type="ECO:0000256" key="6">
    <source>
        <dbReference type="ARBA" id="ARBA00023136"/>
    </source>
</evidence>
<feature type="transmembrane region" description="Helical" evidence="7">
    <location>
        <begin position="196"/>
        <end position="222"/>
    </location>
</feature>
<dbReference type="PANTHER" id="PTHR31806:SF1">
    <property type="entry name" value="PURINE-CYTOSINE PERMEASE FCY2-RELATED"/>
    <property type="match status" value="1"/>
</dbReference>
<dbReference type="Gene3D" id="1.10.4160.10">
    <property type="entry name" value="Hydantoin permease"/>
    <property type="match status" value="1"/>
</dbReference>
<feature type="transmembrane region" description="Helical" evidence="7">
    <location>
        <begin position="416"/>
        <end position="441"/>
    </location>
</feature>
<evidence type="ECO:0000256" key="2">
    <source>
        <dbReference type="ARBA" id="ARBA00008974"/>
    </source>
</evidence>
<sequence>MTELRDETLLGTLETGQRTMKPNALFYLWFGSNLTVADFALGVLVESYGLTVYYTILALLIANIFGGLLVAFMSHLGPTSGMGQMEISKKSFGKGGGKIFSLLQFMNTIGWLSVNLIISSRALQFILSSQDSYSPSFLGINLLEVISLIIVMILIVVTIIFGHKSIKTFEKLMSVILGVLFVILTYSIIVSPSRYISAYTGTFSLISFASIIMLSFSYIMSWGPYAADYSRYIQKSQYSSLKAFIYTFAGTALASFLVELIGFYVGVDLGLSGIFSNHLFVPLLGGFWILGSLTLFLGGLAANSLNLYSNLMSIRSLGFKNGRNYIILAIGVLTVSMGFIFYNTFSSYFEGFLYVLDYWITPWIGVMIAEFFLVRRKESFNSNINWNPIIAYLLSIIISIPFMDTIQYYFGIHIPFYSATSGVDFSYVISFFISIILTYVFETKISGKVRQRMTQIRTVRDSGK</sequence>
<feature type="transmembrane region" description="Helical" evidence="7">
    <location>
        <begin position="138"/>
        <end position="160"/>
    </location>
</feature>
<evidence type="ECO:0000256" key="3">
    <source>
        <dbReference type="ARBA" id="ARBA00022448"/>
    </source>
</evidence>